<dbReference type="AlphaFoldDB" id="A0A1M2VYS8"/>
<organism evidence="1 2">
    <name type="scientific">Trametes pubescens</name>
    <name type="common">White-rot fungus</name>
    <dbReference type="NCBI Taxonomy" id="154538"/>
    <lineage>
        <taxon>Eukaryota</taxon>
        <taxon>Fungi</taxon>
        <taxon>Dikarya</taxon>
        <taxon>Basidiomycota</taxon>
        <taxon>Agaricomycotina</taxon>
        <taxon>Agaricomycetes</taxon>
        <taxon>Polyporales</taxon>
        <taxon>Polyporaceae</taxon>
        <taxon>Trametes</taxon>
    </lineage>
</organism>
<evidence type="ECO:0000313" key="1">
    <source>
        <dbReference type="EMBL" id="OJT12755.1"/>
    </source>
</evidence>
<accession>A0A1M2VYS8</accession>
<dbReference type="EMBL" id="MNAD01000448">
    <property type="protein sequence ID" value="OJT12755.1"/>
    <property type="molecule type" value="Genomic_DNA"/>
</dbReference>
<name>A0A1M2VYS8_TRAPU</name>
<proteinExistence type="predicted"/>
<keyword evidence="2" id="KW-1185">Reference proteome</keyword>
<comment type="caution">
    <text evidence="1">The sequence shown here is derived from an EMBL/GenBank/DDBJ whole genome shotgun (WGS) entry which is preliminary data.</text>
</comment>
<gene>
    <name evidence="1" type="ORF">TRAPUB_10703</name>
</gene>
<evidence type="ECO:0000313" key="2">
    <source>
        <dbReference type="Proteomes" id="UP000184267"/>
    </source>
</evidence>
<dbReference type="Proteomes" id="UP000184267">
    <property type="component" value="Unassembled WGS sequence"/>
</dbReference>
<protein>
    <submittedName>
        <fullName evidence="1">Uncharacterized protein</fullName>
    </submittedName>
</protein>
<reference evidence="1 2" key="1">
    <citation type="submission" date="2016-10" db="EMBL/GenBank/DDBJ databases">
        <title>Genome sequence of the basidiomycete white-rot fungus Trametes pubescens.</title>
        <authorList>
            <person name="Makela M.R."/>
            <person name="Granchi Z."/>
            <person name="Peng M."/>
            <person name="De Vries R.P."/>
            <person name="Grigoriev I."/>
            <person name="Riley R."/>
            <person name="Hilden K."/>
        </authorList>
    </citation>
    <scope>NUCLEOTIDE SEQUENCE [LARGE SCALE GENOMIC DNA]</scope>
    <source>
        <strain evidence="1 2">FBCC735</strain>
    </source>
</reference>
<sequence>MEASGCKPTRANCSHIAGRAVGGGGPESFVAKLARDSRSLAFAVLEVRQNALSELLQYGCVARGSL</sequence>